<evidence type="ECO:0000256" key="8">
    <source>
        <dbReference type="SAM" id="Phobius"/>
    </source>
</evidence>
<evidence type="ECO:0000256" key="3">
    <source>
        <dbReference type="ARBA" id="ARBA00022676"/>
    </source>
</evidence>
<dbReference type="GO" id="GO:0005886">
    <property type="term" value="C:plasma membrane"/>
    <property type="evidence" value="ECO:0007669"/>
    <property type="project" value="UniProtKB-SubCell"/>
</dbReference>
<feature type="transmembrane region" description="Helical" evidence="8">
    <location>
        <begin position="393"/>
        <end position="413"/>
    </location>
</feature>
<dbReference type="STRING" id="383372.Rcas_0849"/>
<dbReference type="RefSeq" id="WP_012119396.1">
    <property type="nucleotide sequence ID" value="NC_009767.1"/>
</dbReference>
<accession>A7NHL9</accession>
<dbReference type="AlphaFoldDB" id="A7NHL9"/>
<dbReference type="Proteomes" id="UP000000263">
    <property type="component" value="Chromosome"/>
</dbReference>
<dbReference type="HOGENOM" id="CLU_423821_0_0_0"/>
<evidence type="ECO:0000256" key="2">
    <source>
        <dbReference type="ARBA" id="ARBA00022475"/>
    </source>
</evidence>
<feature type="transmembrane region" description="Helical" evidence="8">
    <location>
        <begin position="198"/>
        <end position="214"/>
    </location>
</feature>
<evidence type="ECO:0000256" key="5">
    <source>
        <dbReference type="ARBA" id="ARBA00022692"/>
    </source>
</evidence>
<feature type="transmembrane region" description="Helical" evidence="8">
    <location>
        <begin position="167"/>
        <end position="186"/>
    </location>
</feature>
<feature type="transmembrane region" description="Helical" evidence="8">
    <location>
        <begin position="21"/>
        <end position="40"/>
    </location>
</feature>
<dbReference type="OrthoDB" id="138611at2"/>
<sequence length="717" mass="78112">MQRVERNPARGASVFLAPQSALTIGRTLLTALILGTLMLAPRAFGLADFLTTDEAYHWIRFTERFDAALSAGRWADTIYVGHPGITMFWLGRTGLMIERMVRDLGWIGAPAMVEHLAWLRLPGVILQALCGMATWLLLRRLVDPTVALVASFLWATSPYLIAHGRVLHLDALLTGLITLSLLLLLVSWRQQQAGKDGWTALLGSGALTGLALLTKGPALIFLPFAGVLLFAFAPAYTATSRHTGDILRLASGIAHRLRYAAVRFCVWLGIAICVVFAGWPALWTAPDAALRAYADEIIFNGGRPNGDGQFFNGQAIDDPGVWFYPVASLFRTTPVMLIGLIVFGLFAGLDAWRFWRRGEAPFDSRYRVLVVFIAFAAFWTFMMTLGAKKFDRYVLPIWPSLLVLAATGIVRGYGAARAWFARRATTIQRGGAWLARIPLATLIALGGVEVGQVIWYHPYYLSYYNPLLGGGPVAQRMVLIGWGEGMDQVGAWLSARPDIRYGPVISALRPTLQPFVPVDVRDITDLGTLPVNYAVVYLESVQRGAHPEIYRQFEAMTPIHTITIHGIEYARIYQLPRPFAQPIHACFGDEITLHGVTIEASPDHLSVTPSWGALVSPTRDYMVFLQMIDVQGRRVAGVDVPPAGVGGLPASAWLAGQQVAVPLPLPLPSDLPAGTYEVVIGLYDANSGERAPVSGGVAADPARAGPHALLLTTLTLP</sequence>
<keyword evidence="5 8" id="KW-0812">Transmembrane</keyword>
<evidence type="ECO:0000256" key="4">
    <source>
        <dbReference type="ARBA" id="ARBA00022679"/>
    </source>
</evidence>
<keyword evidence="3" id="KW-0328">Glycosyltransferase</keyword>
<feature type="transmembrane region" description="Helical" evidence="8">
    <location>
        <begin position="145"/>
        <end position="161"/>
    </location>
</feature>
<keyword evidence="7 8" id="KW-0472">Membrane</keyword>
<evidence type="ECO:0000256" key="6">
    <source>
        <dbReference type="ARBA" id="ARBA00022989"/>
    </source>
</evidence>
<dbReference type="GO" id="GO:0009103">
    <property type="term" value="P:lipopolysaccharide biosynthetic process"/>
    <property type="evidence" value="ECO:0007669"/>
    <property type="project" value="UniProtKB-ARBA"/>
</dbReference>
<evidence type="ECO:0000313" key="10">
    <source>
        <dbReference type="EMBL" id="ABU56966.1"/>
    </source>
</evidence>
<dbReference type="eggNOG" id="COG1807">
    <property type="taxonomic scope" value="Bacteria"/>
</dbReference>
<comment type="subcellular location">
    <subcellularLocation>
        <location evidence="1">Cell membrane</location>
        <topology evidence="1">Multi-pass membrane protein</topology>
    </subcellularLocation>
</comment>
<dbReference type="KEGG" id="rca:Rcas_0849"/>
<dbReference type="InterPro" id="IPR038731">
    <property type="entry name" value="RgtA/B/C-like"/>
</dbReference>
<proteinExistence type="predicted"/>
<feature type="transmembrane region" description="Helical" evidence="8">
    <location>
        <begin position="117"/>
        <end position="138"/>
    </location>
</feature>
<keyword evidence="11" id="KW-1185">Reference proteome</keyword>
<dbReference type="GO" id="GO:0016763">
    <property type="term" value="F:pentosyltransferase activity"/>
    <property type="evidence" value="ECO:0007669"/>
    <property type="project" value="TreeGrafter"/>
</dbReference>
<dbReference type="InterPro" id="IPR050297">
    <property type="entry name" value="LipidA_mod_glycosyltrf_83"/>
</dbReference>
<organism evidence="10 11">
    <name type="scientific">Roseiflexus castenholzii (strain DSM 13941 / HLO8)</name>
    <dbReference type="NCBI Taxonomy" id="383372"/>
    <lineage>
        <taxon>Bacteria</taxon>
        <taxon>Bacillati</taxon>
        <taxon>Chloroflexota</taxon>
        <taxon>Chloroflexia</taxon>
        <taxon>Chloroflexales</taxon>
        <taxon>Roseiflexineae</taxon>
        <taxon>Roseiflexaceae</taxon>
        <taxon>Roseiflexus</taxon>
    </lineage>
</organism>
<keyword evidence="2" id="KW-1003">Cell membrane</keyword>
<feature type="domain" description="Glycosyltransferase RgtA/B/C/D-like" evidence="9">
    <location>
        <begin position="119"/>
        <end position="234"/>
    </location>
</feature>
<dbReference type="PANTHER" id="PTHR33908:SF11">
    <property type="entry name" value="MEMBRANE PROTEIN"/>
    <property type="match status" value="1"/>
</dbReference>
<evidence type="ECO:0000256" key="1">
    <source>
        <dbReference type="ARBA" id="ARBA00004651"/>
    </source>
</evidence>
<dbReference type="Pfam" id="PF13231">
    <property type="entry name" value="PMT_2"/>
    <property type="match status" value="1"/>
</dbReference>
<evidence type="ECO:0000256" key="7">
    <source>
        <dbReference type="ARBA" id="ARBA00023136"/>
    </source>
</evidence>
<name>A7NHL9_ROSCS</name>
<protein>
    <submittedName>
        <fullName evidence="10">4-amino-4-deoxy-L-arabinose transferase and related glycosyltransferase of PMT family-like protein</fullName>
    </submittedName>
</protein>
<feature type="transmembrane region" description="Helical" evidence="8">
    <location>
        <begin position="260"/>
        <end position="282"/>
    </location>
</feature>
<dbReference type="EMBL" id="CP000804">
    <property type="protein sequence ID" value="ABU56966.1"/>
    <property type="molecule type" value="Genomic_DNA"/>
</dbReference>
<feature type="transmembrane region" description="Helical" evidence="8">
    <location>
        <begin position="433"/>
        <end position="456"/>
    </location>
</feature>
<evidence type="ECO:0000259" key="9">
    <source>
        <dbReference type="Pfam" id="PF13231"/>
    </source>
</evidence>
<feature type="transmembrane region" description="Helical" evidence="8">
    <location>
        <begin position="220"/>
        <end position="239"/>
    </location>
</feature>
<keyword evidence="4 10" id="KW-0808">Transferase</keyword>
<feature type="transmembrane region" description="Helical" evidence="8">
    <location>
        <begin position="335"/>
        <end position="355"/>
    </location>
</feature>
<keyword evidence="6 8" id="KW-1133">Transmembrane helix</keyword>
<evidence type="ECO:0000313" key="11">
    <source>
        <dbReference type="Proteomes" id="UP000000263"/>
    </source>
</evidence>
<feature type="transmembrane region" description="Helical" evidence="8">
    <location>
        <begin position="367"/>
        <end position="387"/>
    </location>
</feature>
<reference evidence="10 11" key="1">
    <citation type="submission" date="2007-08" db="EMBL/GenBank/DDBJ databases">
        <title>Complete sequence of Roseiflexus castenholzii DSM 13941.</title>
        <authorList>
            <consortium name="US DOE Joint Genome Institute"/>
            <person name="Copeland A."/>
            <person name="Lucas S."/>
            <person name="Lapidus A."/>
            <person name="Barry K."/>
            <person name="Glavina del Rio T."/>
            <person name="Dalin E."/>
            <person name="Tice H."/>
            <person name="Pitluck S."/>
            <person name="Thompson L.S."/>
            <person name="Brettin T."/>
            <person name="Bruce D."/>
            <person name="Detter J.C."/>
            <person name="Han C."/>
            <person name="Tapia R."/>
            <person name="Schmutz J."/>
            <person name="Larimer F."/>
            <person name="Land M."/>
            <person name="Hauser L."/>
            <person name="Kyrpides N."/>
            <person name="Mikhailova N."/>
            <person name="Bryant D.A."/>
            <person name="Hanada S."/>
            <person name="Tsukatani Y."/>
            <person name="Richardson P."/>
        </authorList>
    </citation>
    <scope>NUCLEOTIDE SEQUENCE [LARGE SCALE GENOMIC DNA]</scope>
    <source>
        <strain evidence="11">DSM 13941 / HLO8</strain>
    </source>
</reference>
<gene>
    <name evidence="10" type="ordered locus">Rcas_0849</name>
</gene>
<dbReference type="PANTHER" id="PTHR33908">
    <property type="entry name" value="MANNOSYLTRANSFERASE YKCB-RELATED"/>
    <property type="match status" value="1"/>
</dbReference>